<accession>A0A4Y7TFD8</accession>
<keyword evidence="2" id="KW-1133">Transmembrane helix</keyword>
<reference evidence="3 4" key="1">
    <citation type="journal article" date="2019" name="Nat. Ecol. Evol.">
        <title>Megaphylogeny resolves global patterns of mushroom evolution.</title>
        <authorList>
            <person name="Varga T."/>
            <person name="Krizsan K."/>
            <person name="Foldi C."/>
            <person name="Dima B."/>
            <person name="Sanchez-Garcia M."/>
            <person name="Sanchez-Ramirez S."/>
            <person name="Szollosi G.J."/>
            <person name="Szarkandi J.G."/>
            <person name="Papp V."/>
            <person name="Albert L."/>
            <person name="Andreopoulos W."/>
            <person name="Angelini C."/>
            <person name="Antonin V."/>
            <person name="Barry K.W."/>
            <person name="Bougher N.L."/>
            <person name="Buchanan P."/>
            <person name="Buyck B."/>
            <person name="Bense V."/>
            <person name="Catcheside P."/>
            <person name="Chovatia M."/>
            <person name="Cooper J."/>
            <person name="Damon W."/>
            <person name="Desjardin D."/>
            <person name="Finy P."/>
            <person name="Geml J."/>
            <person name="Haridas S."/>
            <person name="Hughes K."/>
            <person name="Justo A."/>
            <person name="Karasinski D."/>
            <person name="Kautmanova I."/>
            <person name="Kiss B."/>
            <person name="Kocsube S."/>
            <person name="Kotiranta H."/>
            <person name="LaButti K.M."/>
            <person name="Lechner B.E."/>
            <person name="Liimatainen K."/>
            <person name="Lipzen A."/>
            <person name="Lukacs Z."/>
            <person name="Mihaltcheva S."/>
            <person name="Morgado L.N."/>
            <person name="Niskanen T."/>
            <person name="Noordeloos M.E."/>
            <person name="Ohm R.A."/>
            <person name="Ortiz-Santana B."/>
            <person name="Ovrebo C."/>
            <person name="Racz N."/>
            <person name="Riley R."/>
            <person name="Savchenko A."/>
            <person name="Shiryaev A."/>
            <person name="Soop K."/>
            <person name="Spirin V."/>
            <person name="Szebenyi C."/>
            <person name="Tomsovsky M."/>
            <person name="Tulloss R.E."/>
            <person name="Uehling J."/>
            <person name="Grigoriev I.V."/>
            <person name="Vagvolgyi C."/>
            <person name="Papp T."/>
            <person name="Martin F.M."/>
            <person name="Miettinen O."/>
            <person name="Hibbett D.S."/>
            <person name="Nagy L.G."/>
        </authorList>
    </citation>
    <scope>NUCLEOTIDE SEQUENCE [LARGE SCALE GENOMIC DNA]</scope>
    <source>
        <strain evidence="3 4">FP101781</strain>
    </source>
</reference>
<gene>
    <name evidence="3" type="ORF">FA13DRAFT_230965</name>
</gene>
<dbReference type="Proteomes" id="UP000298030">
    <property type="component" value="Unassembled WGS sequence"/>
</dbReference>
<keyword evidence="2" id="KW-0812">Transmembrane</keyword>
<evidence type="ECO:0000256" key="2">
    <source>
        <dbReference type="SAM" id="Phobius"/>
    </source>
</evidence>
<keyword evidence="4" id="KW-1185">Reference proteome</keyword>
<dbReference type="EMBL" id="QPFP01000014">
    <property type="protein sequence ID" value="TEB32897.1"/>
    <property type="molecule type" value="Genomic_DNA"/>
</dbReference>
<proteinExistence type="predicted"/>
<feature type="compositionally biased region" description="Low complexity" evidence="1">
    <location>
        <begin position="7"/>
        <end position="39"/>
    </location>
</feature>
<feature type="transmembrane region" description="Helical" evidence="2">
    <location>
        <begin position="106"/>
        <end position="124"/>
    </location>
</feature>
<comment type="caution">
    <text evidence="3">The sequence shown here is derived from an EMBL/GenBank/DDBJ whole genome shotgun (WGS) entry which is preliminary data.</text>
</comment>
<feature type="region of interest" description="Disordered" evidence="1">
    <location>
        <begin position="1"/>
        <end position="81"/>
    </location>
</feature>
<dbReference type="OrthoDB" id="2538110at2759"/>
<sequence length="150" mass="16490">MPAKYELLPSSPRSSSPLPPYTSSRSPSRSNSLTSTRSSSPPPYPPTPSGPYSSFGYAPTSPLDDYESDPENLSTFHANPRTRDTRECIRAFHADPRFNPPPPSPLARLALVAFVLILFFMAYLTRRAIWIDFGAGMGQPSKPDPNLGVY</sequence>
<protein>
    <submittedName>
        <fullName evidence="3">Uncharacterized protein</fullName>
    </submittedName>
</protein>
<keyword evidence="2" id="KW-0472">Membrane</keyword>
<name>A0A4Y7TFD8_COPMI</name>
<evidence type="ECO:0000256" key="1">
    <source>
        <dbReference type="SAM" id="MobiDB-lite"/>
    </source>
</evidence>
<evidence type="ECO:0000313" key="3">
    <source>
        <dbReference type="EMBL" id="TEB32897.1"/>
    </source>
</evidence>
<dbReference type="AlphaFoldDB" id="A0A4Y7TFD8"/>
<feature type="compositionally biased region" description="Pro residues" evidence="1">
    <location>
        <begin position="40"/>
        <end position="49"/>
    </location>
</feature>
<evidence type="ECO:0000313" key="4">
    <source>
        <dbReference type="Proteomes" id="UP000298030"/>
    </source>
</evidence>
<organism evidence="3 4">
    <name type="scientific">Coprinellus micaceus</name>
    <name type="common">Glistening ink-cap mushroom</name>
    <name type="synonym">Coprinus micaceus</name>
    <dbReference type="NCBI Taxonomy" id="71717"/>
    <lineage>
        <taxon>Eukaryota</taxon>
        <taxon>Fungi</taxon>
        <taxon>Dikarya</taxon>
        <taxon>Basidiomycota</taxon>
        <taxon>Agaricomycotina</taxon>
        <taxon>Agaricomycetes</taxon>
        <taxon>Agaricomycetidae</taxon>
        <taxon>Agaricales</taxon>
        <taxon>Agaricineae</taxon>
        <taxon>Psathyrellaceae</taxon>
        <taxon>Coprinellus</taxon>
    </lineage>
</organism>